<evidence type="ECO:0000313" key="2">
    <source>
        <dbReference type="Proteomes" id="UP001328107"/>
    </source>
</evidence>
<dbReference type="Proteomes" id="UP001328107">
    <property type="component" value="Unassembled WGS sequence"/>
</dbReference>
<accession>A0AAN4Z3T9</accession>
<dbReference type="AlphaFoldDB" id="A0AAN4Z3T9"/>
<feature type="non-terminal residue" evidence="1">
    <location>
        <position position="338"/>
    </location>
</feature>
<gene>
    <name evidence="1" type="ORF">PMAYCL1PPCAC_03024</name>
</gene>
<organism evidence="1 2">
    <name type="scientific">Pristionchus mayeri</name>
    <dbReference type="NCBI Taxonomy" id="1317129"/>
    <lineage>
        <taxon>Eukaryota</taxon>
        <taxon>Metazoa</taxon>
        <taxon>Ecdysozoa</taxon>
        <taxon>Nematoda</taxon>
        <taxon>Chromadorea</taxon>
        <taxon>Rhabditida</taxon>
        <taxon>Rhabditina</taxon>
        <taxon>Diplogasteromorpha</taxon>
        <taxon>Diplogasteroidea</taxon>
        <taxon>Neodiplogasteridae</taxon>
        <taxon>Pristionchus</taxon>
    </lineage>
</organism>
<keyword evidence="2" id="KW-1185">Reference proteome</keyword>
<reference evidence="2" key="1">
    <citation type="submission" date="2022-10" db="EMBL/GenBank/DDBJ databases">
        <title>Genome assembly of Pristionchus species.</title>
        <authorList>
            <person name="Yoshida K."/>
            <person name="Sommer R.J."/>
        </authorList>
    </citation>
    <scope>NUCLEOTIDE SEQUENCE [LARGE SCALE GENOMIC DNA]</scope>
    <source>
        <strain evidence="2">RS5460</strain>
    </source>
</reference>
<evidence type="ECO:0000313" key="1">
    <source>
        <dbReference type="EMBL" id="GMR32829.1"/>
    </source>
</evidence>
<protein>
    <submittedName>
        <fullName evidence="1">Uncharacterized protein</fullName>
    </submittedName>
</protein>
<comment type="caution">
    <text evidence="1">The sequence shown here is derived from an EMBL/GenBank/DDBJ whole genome shotgun (WGS) entry which is preliminary data.</text>
</comment>
<feature type="non-terminal residue" evidence="1">
    <location>
        <position position="1"/>
    </location>
</feature>
<name>A0AAN4Z3T9_9BILA</name>
<sequence>PANSNLICETDFKNTYVFDPSNIVFKMKIEDNNGPQFFPYNTRSLPIDFDFCDPMKLRFKADKIDKTKNYKRVSMLLNDAHCGNVNMEGADKTNPKYEMEYRPEGGAEYIKLEELDCGKDKDSAVDKFVNQFKITIPGEKPVFMDRNTEIEVRCVTDAKYFCEYTPKQIVGRMGLERSKSENGNTTLACPREHNYFVRKGKPDANPKFECLNMRGKLQWMYNGTFPLPEQGPEIYCTDEIDCPKIPNANLHGSFLNNENLPTCHDGGQLRIRKGSGDLKEFYCDRKNGKMFYIKNTGDRVEWQSDEHVYCHYVDNAAAKTSEDIMQIVMIAVLSAVAA</sequence>
<dbReference type="EMBL" id="BTRK01000001">
    <property type="protein sequence ID" value="GMR32829.1"/>
    <property type="molecule type" value="Genomic_DNA"/>
</dbReference>
<proteinExistence type="predicted"/>